<comment type="subcellular location">
    <subcellularLocation>
        <location evidence="1">Membrane</location>
        <topology evidence="1">Single-pass membrane protein</topology>
    </subcellularLocation>
</comment>
<evidence type="ECO:0000256" key="11">
    <source>
        <dbReference type="ARBA" id="ARBA00023170"/>
    </source>
</evidence>
<evidence type="ECO:0000256" key="6">
    <source>
        <dbReference type="ARBA" id="ARBA00022741"/>
    </source>
</evidence>
<keyword evidence="6" id="KW-0547">Nucleotide-binding</keyword>
<organism evidence="13 14">
    <name type="scientific">Quercus lobata</name>
    <name type="common">Valley oak</name>
    <dbReference type="NCBI Taxonomy" id="97700"/>
    <lineage>
        <taxon>Eukaryota</taxon>
        <taxon>Viridiplantae</taxon>
        <taxon>Streptophyta</taxon>
        <taxon>Embryophyta</taxon>
        <taxon>Tracheophyta</taxon>
        <taxon>Spermatophyta</taxon>
        <taxon>Magnoliopsida</taxon>
        <taxon>eudicotyledons</taxon>
        <taxon>Gunneridae</taxon>
        <taxon>Pentapetalae</taxon>
        <taxon>rosids</taxon>
        <taxon>fabids</taxon>
        <taxon>Fagales</taxon>
        <taxon>Fagaceae</taxon>
        <taxon>Quercus</taxon>
    </lineage>
</organism>
<dbReference type="PANTHER" id="PTHR47989">
    <property type="entry name" value="OS01G0750732 PROTEIN"/>
    <property type="match status" value="1"/>
</dbReference>
<keyword evidence="4" id="KW-0808">Transferase</keyword>
<evidence type="ECO:0000313" key="13">
    <source>
        <dbReference type="EnsemblPlants" id="QL08p027828:mrna"/>
    </source>
</evidence>
<evidence type="ECO:0000313" key="14">
    <source>
        <dbReference type="Proteomes" id="UP000594261"/>
    </source>
</evidence>
<dbReference type="EMBL" id="LRBV02000008">
    <property type="status" value="NOT_ANNOTATED_CDS"/>
    <property type="molecule type" value="Genomic_DNA"/>
</dbReference>
<sequence>MGDIKHRNIATLHGYYTAPHYNLLIYELMPNGSLDTFLHGAARGLSYLHHDCIPHIIHRDIKSSNILLDQNMEARVSDFGLATLMEPDKTHVSTFVAGTFGYLAPGRATAKGDVYSYGVLLLELLTGEKPDDEVFIEEGSKLVSWVKAVVQEEVYVLDGRLENCPEDEIDKVFSIALMCLKPEPSKRPTIAEVVKMLEKIRSDKVLTD</sequence>
<keyword evidence="10" id="KW-0472">Membrane</keyword>
<dbReference type="PROSITE" id="PS50011">
    <property type="entry name" value="PROTEIN_KINASE_DOM"/>
    <property type="match status" value="1"/>
</dbReference>
<dbReference type="OMA" id="TISCIAF"/>
<dbReference type="GO" id="GO:0016020">
    <property type="term" value="C:membrane"/>
    <property type="evidence" value="ECO:0007669"/>
    <property type="project" value="UniProtKB-SubCell"/>
</dbReference>
<dbReference type="SMART" id="SM00220">
    <property type="entry name" value="S_TKc"/>
    <property type="match status" value="1"/>
</dbReference>
<keyword evidence="7" id="KW-0418">Kinase</keyword>
<evidence type="ECO:0000256" key="3">
    <source>
        <dbReference type="ARBA" id="ARBA00022553"/>
    </source>
</evidence>
<evidence type="ECO:0000256" key="5">
    <source>
        <dbReference type="ARBA" id="ARBA00022692"/>
    </source>
</evidence>
<dbReference type="InterPro" id="IPR000719">
    <property type="entry name" value="Prot_kinase_dom"/>
</dbReference>
<evidence type="ECO:0000256" key="4">
    <source>
        <dbReference type="ARBA" id="ARBA00022679"/>
    </source>
</evidence>
<keyword evidence="11" id="KW-0675">Receptor</keyword>
<dbReference type="FunCoup" id="A0A7N2M9G1">
    <property type="interactions" value="344"/>
</dbReference>
<dbReference type="InterPro" id="IPR011009">
    <property type="entry name" value="Kinase-like_dom_sf"/>
</dbReference>
<dbReference type="SUPFAM" id="SSF56112">
    <property type="entry name" value="Protein kinase-like (PK-like)"/>
    <property type="match status" value="1"/>
</dbReference>
<evidence type="ECO:0000256" key="9">
    <source>
        <dbReference type="ARBA" id="ARBA00022989"/>
    </source>
</evidence>
<dbReference type="InParanoid" id="A0A7N2M9G1"/>
<dbReference type="Gene3D" id="1.10.510.10">
    <property type="entry name" value="Transferase(Phosphotransferase) domain 1"/>
    <property type="match status" value="1"/>
</dbReference>
<keyword evidence="2" id="KW-0723">Serine/threonine-protein kinase</keyword>
<evidence type="ECO:0000256" key="10">
    <source>
        <dbReference type="ARBA" id="ARBA00023136"/>
    </source>
</evidence>
<keyword evidence="8" id="KW-0067">ATP-binding</keyword>
<feature type="domain" description="Protein kinase" evidence="12">
    <location>
        <begin position="1"/>
        <end position="206"/>
    </location>
</feature>
<protein>
    <recommendedName>
        <fullName evidence="12">Protein kinase domain-containing protein</fullName>
    </recommendedName>
</protein>
<reference evidence="13" key="2">
    <citation type="submission" date="2021-01" db="UniProtKB">
        <authorList>
            <consortium name="EnsemblPlants"/>
        </authorList>
    </citation>
    <scope>IDENTIFICATION</scope>
</reference>
<evidence type="ECO:0000259" key="12">
    <source>
        <dbReference type="PROSITE" id="PS50011"/>
    </source>
</evidence>
<evidence type="ECO:0000256" key="7">
    <source>
        <dbReference type="ARBA" id="ARBA00022777"/>
    </source>
</evidence>
<keyword evidence="14" id="KW-1185">Reference proteome</keyword>
<dbReference type="InterPro" id="IPR008271">
    <property type="entry name" value="Ser/Thr_kinase_AS"/>
</dbReference>
<dbReference type="Proteomes" id="UP000594261">
    <property type="component" value="Chromosome 8"/>
</dbReference>
<dbReference type="Gramene" id="QL08p027828:mrna">
    <property type="protein sequence ID" value="QL08p027828:mrna"/>
    <property type="gene ID" value="QL08p027828"/>
</dbReference>
<accession>A0A7N2M9G1</accession>
<keyword evidence="9" id="KW-1133">Transmembrane helix</keyword>
<dbReference type="EnsemblPlants" id="QL08p027828:mrna">
    <property type="protein sequence ID" value="QL08p027828:mrna"/>
    <property type="gene ID" value="QL08p027828"/>
</dbReference>
<dbReference type="FunFam" id="1.10.510.10:FF:000146">
    <property type="entry name" value="LRR receptor-like serine/threonine-protein kinase IOS1"/>
    <property type="match status" value="1"/>
</dbReference>
<evidence type="ECO:0000256" key="2">
    <source>
        <dbReference type="ARBA" id="ARBA00022527"/>
    </source>
</evidence>
<dbReference type="AlphaFoldDB" id="A0A7N2M9G1"/>
<dbReference type="PROSITE" id="PS00108">
    <property type="entry name" value="PROTEIN_KINASE_ST"/>
    <property type="match status" value="1"/>
</dbReference>
<evidence type="ECO:0000256" key="1">
    <source>
        <dbReference type="ARBA" id="ARBA00004167"/>
    </source>
</evidence>
<reference evidence="13 14" key="1">
    <citation type="journal article" date="2016" name="G3 (Bethesda)">
        <title>First Draft Assembly and Annotation of the Genome of a California Endemic Oak Quercus lobata Nee (Fagaceae).</title>
        <authorList>
            <person name="Sork V.L."/>
            <person name="Fitz-Gibbon S.T."/>
            <person name="Puiu D."/>
            <person name="Crepeau M."/>
            <person name="Gugger P.F."/>
            <person name="Sherman R."/>
            <person name="Stevens K."/>
            <person name="Langley C.H."/>
            <person name="Pellegrini M."/>
            <person name="Salzberg S.L."/>
        </authorList>
    </citation>
    <scope>NUCLEOTIDE SEQUENCE [LARGE SCALE GENOMIC DNA]</scope>
    <source>
        <strain evidence="13 14">cv. SW786</strain>
    </source>
</reference>
<keyword evidence="5" id="KW-0812">Transmembrane</keyword>
<dbReference type="Pfam" id="PF00069">
    <property type="entry name" value="Pkinase"/>
    <property type="match status" value="1"/>
</dbReference>
<dbReference type="GO" id="GO:0005524">
    <property type="term" value="F:ATP binding"/>
    <property type="evidence" value="ECO:0007669"/>
    <property type="project" value="UniProtKB-KW"/>
</dbReference>
<evidence type="ECO:0000256" key="8">
    <source>
        <dbReference type="ARBA" id="ARBA00022840"/>
    </source>
</evidence>
<dbReference type="GO" id="GO:0004674">
    <property type="term" value="F:protein serine/threonine kinase activity"/>
    <property type="evidence" value="ECO:0007669"/>
    <property type="project" value="UniProtKB-KW"/>
</dbReference>
<name>A0A7N2M9G1_QUELO</name>
<dbReference type="PANTHER" id="PTHR47989:SF65">
    <property type="entry name" value="PROTEIN KINASE DOMAIN-CONTAINING PROTEIN"/>
    <property type="match status" value="1"/>
</dbReference>
<proteinExistence type="predicted"/>
<keyword evidence="3" id="KW-0597">Phosphoprotein</keyword>